<dbReference type="AlphaFoldDB" id="A0AAV3YSG5"/>
<protein>
    <submittedName>
        <fullName evidence="2">Uncharacterized protein</fullName>
    </submittedName>
</protein>
<feature type="compositionally biased region" description="Basic and acidic residues" evidence="1">
    <location>
        <begin position="61"/>
        <end position="95"/>
    </location>
</feature>
<gene>
    <name evidence="2" type="ORF">PoB_001159200</name>
</gene>
<name>A0AAV3YSG5_9GAST</name>
<evidence type="ECO:0000313" key="2">
    <source>
        <dbReference type="EMBL" id="GFN85086.1"/>
    </source>
</evidence>
<sequence>MVLKFCTDSSDRELGLHTANMRPESLEETTIYILQHQFNHRTVYCIREDRSTEVAVRSVCSRRDYTEERSPPHREYRESDEPSVRSRAEGPHNLRETTGPDFDATNAAF</sequence>
<comment type="caution">
    <text evidence="2">The sequence shown here is derived from an EMBL/GenBank/DDBJ whole genome shotgun (WGS) entry which is preliminary data.</text>
</comment>
<evidence type="ECO:0000256" key="1">
    <source>
        <dbReference type="SAM" id="MobiDB-lite"/>
    </source>
</evidence>
<reference evidence="2 3" key="1">
    <citation type="journal article" date="2021" name="Elife">
        <title>Chloroplast acquisition without the gene transfer in kleptoplastic sea slugs, Plakobranchus ocellatus.</title>
        <authorList>
            <person name="Maeda T."/>
            <person name="Takahashi S."/>
            <person name="Yoshida T."/>
            <person name="Shimamura S."/>
            <person name="Takaki Y."/>
            <person name="Nagai Y."/>
            <person name="Toyoda A."/>
            <person name="Suzuki Y."/>
            <person name="Arimoto A."/>
            <person name="Ishii H."/>
            <person name="Satoh N."/>
            <person name="Nishiyama T."/>
            <person name="Hasebe M."/>
            <person name="Maruyama T."/>
            <person name="Minagawa J."/>
            <person name="Obokata J."/>
            <person name="Shigenobu S."/>
        </authorList>
    </citation>
    <scope>NUCLEOTIDE SEQUENCE [LARGE SCALE GENOMIC DNA]</scope>
</reference>
<accession>A0AAV3YSG5</accession>
<organism evidence="2 3">
    <name type="scientific">Plakobranchus ocellatus</name>
    <dbReference type="NCBI Taxonomy" id="259542"/>
    <lineage>
        <taxon>Eukaryota</taxon>
        <taxon>Metazoa</taxon>
        <taxon>Spiralia</taxon>
        <taxon>Lophotrochozoa</taxon>
        <taxon>Mollusca</taxon>
        <taxon>Gastropoda</taxon>
        <taxon>Heterobranchia</taxon>
        <taxon>Euthyneura</taxon>
        <taxon>Panpulmonata</taxon>
        <taxon>Sacoglossa</taxon>
        <taxon>Placobranchoidea</taxon>
        <taxon>Plakobranchidae</taxon>
        <taxon>Plakobranchus</taxon>
    </lineage>
</organism>
<keyword evidence="3" id="KW-1185">Reference proteome</keyword>
<proteinExistence type="predicted"/>
<dbReference type="EMBL" id="BLXT01001362">
    <property type="protein sequence ID" value="GFN85086.1"/>
    <property type="molecule type" value="Genomic_DNA"/>
</dbReference>
<evidence type="ECO:0000313" key="3">
    <source>
        <dbReference type="Proteomes" id="UP000735302"/>
    </source>
</evidence>
<dbReference type="Proteomes" id="UP000735302">
    <property type="component" value="Unassembled WGS sequence"/>
</dbReference>
<feature type="region of interest" description="Disordered" evidence="1">
    <location>
        <begin position="57"/>
        <end position="109"/>
    </location>
</feature>